<reference evidence="1" key="1">
    <citation type="submission" date="2020-08" db="EMBL/GenBank/DDBJ databases">
        <title>Functional genomics of gut bacteria from endangered species of beetles.</title>
        <authorList>
            <person name="Carlos-Shanley C."/>
        </authorList>
    </citation>
    <scope>NUCLEOTIDE SEQUENCE [LARGE SCALE GENOMIC DNA]</scope>
    <source>
        <strain evidence="1">S00060</strain>
    </source>
</reference>
<comment type="caution">
    <text evidence="1">The sequence shown here is derived from an EMBL/GenBank/DDBJ whole genome shotgun (WGS) entry which is preliminary data.</text>
</comment>
<evidence type="ECO:0000313" key="2">
    <source>
        <dbReference type="Proteomes" id="UP000543174"/>
    </source>
</evidence>
<organism evidence="1 2">
    <name type="scientific">Priestia aryabhattai</name>
    <name type="common">Bacillus aryabhattai</name>
    <dbReference type="NCBI Taxonomy" id="412384"/>
    <lineage>
        <taxon>Bacteria</taxon>
        <taxon>Bacillati</taxon>
        <taxon>Bacillota</taxon>
        <taxon>Bacilli</taxon>
        <taxon>Bacillales</taxon>
        <taxon>Bacillaceae</taxon>
        <taxon>Priestia</taxon>
    </lineage>
</organism>
<dbReference type="EMBL" id="JACJHT010000002">
    <property type="protein sequence ID" value="MBA9038902.1"/>
    <property type="molecule type" value="Genomic_DNA"/>
</dbReference>
<evidence type="ECO:0000313" key="1">
    <source>
        <dbReference type="EMBL" id="MBA9038902.1"/>
    </source>
</evidence>
<sequence>MMENQTCSDLFVGRVNVGSCFLAVDWVDLGMSQYILYAKDIGI</sequence>
<dbReference type="RefSeq" id="WP_258526457.1">
    <property type="nucleotide sequence ID" value="NZ_JACJHT010000002.1"/>
</dbReference>
<accession>A0A7W3N9J3</accession>
<proteinExistence type="predicted"/>
<gene>
    <name evidence="1" type="ORF">HNP21_002009</name>
</gene>
<protein>
    <submittedName>
        <fullName evidence="1">Uncharacterized protein</fullName>
    </submittedName>
</protein>
<name>A0A7W3N9J3_PRIAR</name>
<dbReference type="Proteomes" id="UP000543174">
    <property type="component" value="Unassembled WGS sequence"/>
</dbReference>
<dbReference type="AlphaFoldDB" id="A0A7W3N9J3"/>
<keyword evidence="2" id="KW-1185">Reference proteome</keyword>